<comment type="caution">
    <text evidence="1">The sequence shown here is derived from an EMBL/GenBank/DDBJ whole genome shotgun (WGS) entry which is preliminary data.</text>
</comment>
<gene>
    <name evidence="1" type="ORF">PCOR1329_LOCUS13695</name>
</gene>
<dbReference type="Proteomes" id="UP001189429">
    <property type="component" value="Unassembled WGS sequence"/>
</dbReference>
<reference evidence="1" key="1">
    <citation type="submission" date="2023-10" db="EMBL/GenBank/DDBJ databases">
        <authorList>
            <person name="Chen Y."/>
            <person name="Shah S."/>
            <person name="Dougan E. K."/>
            <person name="Thang M."/>
            <person name="Chan C."/>
        </authorList>
    </citation>
    <scope>NUCLEOTIDE SEQUENCE [LARGE SCALE GENOMIC DNA]</scope>
</reference>
<evidence type="ECO:0000313" key="1">
    <source>
        <dbReference type="EMBL" id="CAK0807972.1"/>
    </source>
</evidence>
<keyword evidence="2" id="KW-1185">Reference proteome</keyword>
<sequence>MPCPAAPALLPLALPPPGLSQPGCRCWPCPVRGAGCFTLFPARALATAVHAAELLLAARRPRRRHGMAPARRGVLAAAMGPLGRRGGAEYIGDGDEASGPPGAVSRVPPRARLFKTGILPTISFGTETQGITPRELLPIRRAAAGGLPRAGCGAQLRLAGRGGVLAAAGPEARGAVRCWGGRSTASPRARALRCGATPGASGCPA</sequence>
<proteinExistence type="predicted"/>
<dbReference type="EMBL" id="CAUYUJ010004058">
    <property type="protein sequence ID" value="CAK0807972.1"/>
    <property type="molecule type" value="Genomic_DNA"/>
</dbReference>
<accession>A0ABN9QP90</accession>
<organism evidence="1 2">
    <name type="scientific">Prorocentrum cordatum</name>
    <dbReference type="NCBI Taxonomy" id="2364126"/>
    <lineage>
        <taxon>Eukaryota</taxon>
        <taxon>Sar</taxon>
        <taxon>Alveolata</taxon>
        <taxon>Dinophyceae</taxon>
        <taxon>Prorocentrales</taxon>
        <taxon>Prorocentraceae</taxon>
        <taxon>Prorocentrum</taxon>
    </lineage>
</organism>
<name>A0ABN9QP90_9DINO</name>
<protein>
    <submittedName>
        <fullName evidence="1">Uncharacterized protein</fullName>
    </submittedName>
</protein>
<evidence type="ECO:0000313" key="2">
    <source>
        <dbReference type="Proteomes" id="UP001189429"/>
    </source>
</evidence>